<accession>A0A0A8ZZY1</accession>
<proteinExistence type="predicted"/>
<reference evidence="1" key="1">
    <citation type="submission" date="2014-09" db="EMBL/GenBank/DDBJ databases">
        <authorList>
            <person name="Magalhaes I.L.F."/>
            <person name="Oliveira U."/>
            <person name="Santos F.R."/>
            <person name="Vidigal T.H.D.A."/>
            <person name="Brescovit A.D."/>
            <person name="Santos A.J."/>
        </authorList>
    </citation>
    <scope>NUCLEOTIDE SEQUENCE</scope>
    <source>
        <tissue evidence="1">Shoot tissue taken approximately 20 cm above the soil surface</tissue>
    </source>
</reference>
<organism evidence="1">
    <name type="scientific">Arundo donax</name>
    <name type="common">Giant reed</name>
    <name type="synonym">Donax arundinaceus</name>
    <dbReference type="NCBI Taxonomy" id="35708"/>
    <lineage>
        <taxon>Eukaryota</taxon>
        <taxon>Viridiplantae</taxon>
        <taxon>Streptophyta</taxon>
        <taxon>Embryophyta</taxon>
        <taxon>Tracheophyta</taxon>
        <taxon>Spermatophyta</taxon>
        <taxon>Magnoliopsida</taxon>
        <taxon>Liliopsida</taxon>
        <taxon>Poales</taxon>
        <taxon>Poaceae</taxon>
        <taxon>PACMAD clade</taxon>
        <taxon>Arundinoideae</taxon>
        <taxon>Arundineae</taxon>
        <taxon>Arundo</taxon>
    </lineage>
</organism>
<reference evidence="1" key="2">
    <citation type="journal article" date="2015" name="Data Brief">
        <title>Shoot transcriptome of the giant reed, Arundo donax.</title>
        <authorList>
            <person name="Barrero R.A."/>
            <person name="Guerrero F.D."/>
            <person name="Moolhuijzen P."/>
            <person name="Goolsby J.A."/>
            <person name="Tidwell J."/>
            <person name="Bellgard S.E."/>
            <person name="Bellgard M.I."/>
        </authorList>
    </citation>
    <scope>NUCLEOTIDE SEQUENCE</scope>
    <source>
        <tissue evidence="1">Shoot tissue taken approximately 20 cm above the soil surface</tissue>
    </source>
</reference>
<name>A0A0A8ZZY1_ARUDO</name>
<dbReference type="AlphaFoldDB" id="A0A0A8ZZY1"/>
<evidence type="ECO:0000313" key="1">
    <source>
        <dbReference type="EMBL" id="JAD40347.1"/>
    </source>
</evidence>
<protein>
    <submittedName>
        <fullName evidence="1">Uncharacterized protein</fullName>
    </submittedName>
</protein>
<sequence>MQYQIYLHLELLFFVIKSETECYIVLTFHDTLLSRTYPMFTVTLSSKLYYFYSGAHCLSSNT</sequence>
<dbReference type="EMBL" id="GBRH01257548">
    <property type="protein sequence ID" value="JAD40347.1"/>
    <property type="molecule type" value="Transcribed_RNA"/>
</dbReference>